<evidence type="ECO:0000313" key="1">
    <source>
        <dbReference type="EMBL" id="MDF8335186.1"/>
    </source>
</evidence>
<keyword evidence="2" id="KW-1185">Reference proteome</keyword>
<dbReference type="InterPro" id="IPR036390">
    <property type="entry name" value="WH_DNA-bd_sf"/>
</dbReference>
<comment type="caution">
    <text evidence="1">The sequence shown here is derived from an EMBL/GenBank/DDBJ whole genome shotgun (WGS) entry which is preliminary data.</text>
</comment>
<accession>A0ABT6CMP6</accession>
<dbReference type="RefSeq" id="WP_277280074.1">
    <property type="nucleotide sequence ID" value="NZ_JAROCY010000022.1"/>
</dbReference>
<proteinExistence type="predicted"/>
<sequence>MPDIEKDKLQELADIVQKLTQSIEGDGQYPNRTVRQNFLKEARQELRRRSLKRSVFKEIDFNHEWAWDILLELYVSHCTGSAVNPTSAGADAGIAQSTALRWIGVLEAAGLVRRRPDTLDKRRQWIGLTREGVKRMESYFQSTG</sequence>
<dbReference type="InterPro" id="IPR023187">
    <property type="entry name" value="Tscrpt_reg_MarR-type_CS"/>
</dbReference>
<dbReference type="Gene3D" id="1.10.10.10">
    <property type="entry name" value="Winged helix-like DNA-binding domain superfamily/Winged helix DNA-binding domain"/>
    <property type="match status" value="1"/>
</dbReference>
<dbReference type="InterPro" id="IPR036388">
    <property type="entry name" value="WH-like_DNA-bd_sf"/>
</dbReference>
<protein>
    <submittedName>
        <fullName evidence="1">MarR family winged helix-turn-helix transcriptional regulator</fullName>
    </submittedName>
</protein>
<organism evidence="1 2">
    <name type="scientific">Novosphingobium cyanobacteriorum</name>
    <dbReference type="NCBI Taxonomy" id="3024215"/>
    <lineage>
        <taxon>Bacteria</taxon>
        <taxon>Pseudomonadati</taxon>
        <taxon>Pseudomonadota</taxon>
        <taxon>Alphaproteobacteria</taxon>
        <taxon>Sphingomonadales</taxon>
        <taxon>Sphingomonadaceae</taxon>
        <taxon>Novosphingobium</taxon>
    </lineage>
</organism>
<gene>
    <name evidence="1" type="ORF">POM99_18435</name>
</gene>
<dbReference type="EMBL" id="JAROCY010000022">
    <property type="protein sequence ID" value="MDF8335186.1"/>
    <property type="molecule type" value="Genomic_DNA"/>
</dbReference>
<reference evidence="1 2" key="1">
    <citation type="submission" date="2023-03" db="EMBL/GenBank/DDBJ databases">
        <title>Novosphingobium cyanobacteriorum sp. nov., isolated from a eutrophic reservoir during the Microcystis bloom period.</title>
        <authorList>
            <person name="Kang M."/>
            <person name="Le V."/>
            <person name="Ko S.-R."/>
            <person name="Lee S.-A."/>
            <person name="Ahn C.-Y."/>
        </authorList>
    </citation>
    <scope>NUCLEOTIDE SEQUENCE [LARGE SCALE GENOMIC DNA]</scope>
    <source>
        <strain evidence="1 2">HBC54</strain>
    </source>
</reference>
<dbReference type="PROSITE" id="PS01117">
    <property type="entry name" value="HTH_MARR_1"/>
    <property type="match status" value="1"/>
</dbReference>
<dbReference type="SUPFAM" id="SSF46785">
    <property type="entry name" value="Winged helix' DNA-binding domain"/>
    <property type="match status" value="1"/>
</dbReference>
<dbReference type="Proteomes" id="UP001222770">
    <property type="component" value="Unassembled WGS sequence"/>
</dbReference>
<evidence type="ECO:0000313" key="2">
    <source>
        <dbReference type="Proteomes" id="UP001222770"/>
    </source>
</evidence>
<name>A0ABT6CMP6_9SPHN</name>